<proteinExistence type="predicted"/>
<dbReference type="PROSITE" id="PS50048">
    <property type="entry name" value="ZN2_CY6_FUNGAL_2"/>
    <property type="match status" value="1"/>
</dbReference>
<gene>
    <name evidence="8" type="ORF">ASPWEDRAFT_59252</name>
</gene>
<keyword evidence="3" id="KW-0238">DNA-binding</keyword>
<dbReference type="Pfam" id="PF11951">
    <property type="entry name" value="Fungal_trans_2"/>
    <property type="match status" value="1"/>
</dbReference>
<dbReference type="STRING" id="1073089.A0A1L9RSW1"/>
<dbReference type="InterPro" id="IPR036864">
    <property type="entry name" value="Zn2-C6_fun-type_DNA-bd_sf"/>
</dbReference>
<dbReference type="PANTHER" id="PTHR37534:SF9">
    <property type="entry name" value="ZN(II)2CYS6 TRANSCRIPTION FACTOR (EUROFUNG)"/>
    <property type="match status" value="1"/>
</dbReference>
<dbReference type="Gene3D" id="4.10.240.10">
    <property type="entry name" value="Zn(2)-C6 fungal-type DNA-binding domain"/>
    <property type="match status" value="1"/>
</dbReference>
<dbReference type="InterPro" id="IPR021858">
    <property type="entry name" value="Fun_TF"/>
</dbReference>
<evidence type="ECO:0000256" key="3">
    <source>
        <dbReference type="ARBA" id="ARBA00023125"/>
    </source>
</evidence>
<comment type="subcellular location">
    <subcellularLocation>
        <location evidence="1">Nucleus</location>
    </subcellularLocation>
</comment>
<dbReference type="InterPro" id="IPR001138">
    <property type="entry name" value="Zn2Cys6_DnaBD"/>
</dbReference>
<reference evidence="9" key="1">
    <citation type="journal article" date="2017" name="Genome Biol.">
        <title>Comparative genomics reveals high biological diversity and specific adaptations in the industrially and medically important fungal genus Aspergillus.</title>
        <authorList>
            <person name="de Vries R.P."/>
            <person name="Riley R."/>
            <person name="Wiebenga A."/>
            <person name="Aguilar-Osorio G."/>
            <person name="Amillis S."/>
            <person name="Uchima C.A."/>
            <person name="Anderluh G."/>
            <person name="Asadollahi M."/>
            <person name="Askin M."/>
            <person name="Barry K."/>
            <person name="Battaglia E."/>
            <person name="Bayram O."/>
            <person name="Benocci T."/>
            <person name="Braus-Stromeyer S.A."/>
            <person name="Caldana C."/>
            <person name="Canovas D."/>
            <person name="Cerqueira G.C."/>
            <person name="Chen F."/>
            <person name="Chen W."/>
            <person name="Choi C."/>
            <person name="Clum A."/>
            <person name="Dos Santos R.A."/>
            <person name="Damasio A.R."/>
            <person name="Diallinas G."/>
            <person name="Emri T."/>
            <person name="Fekete E."/>
            <person name="Flipphi M."/>
            <person name="Freyberg S."/>
            <person name="Gallo A."/>
            <person name="Gournas C."/>
            <person name="Habgood R."/>
            <person name="Hainaut M."/>
            <person name="Harispe M.L."/>
            <person name="Henrissat B."/>
            <person name="Hilden K.S."/>
            <person name="Hope R."/>
            <person name="Hossain A."/>
            <person name="Karabika E."/>
            <person name="Karaffa L."/>
            <person name="Karanyi Z."/>
            <person name="Krasevec N."/>
            <person name="Kuo A."/>
            <person name="Kusch H."/>
            <person name="LaButti K."/>
            <person name="Lagendijk E.L."/>
            <person name="Lapidus A."/>
            <person name="Levasseur A."/>
            <person name="Lindquist E."/>
            <person name="Lipzen A."/>
            <person name="Logrieco A.F."/>
            <person name="MacCabe A."/>
            <person name="Maekelae M.R."/>
            <person name="Malavazi I."/>
            <person name="Melin P."/>
            <person name="Meyer V."/>
            <person name="Mielnichuk N."/>
            <person name="Miskei M."/>
            <person name="Molnar A.P."/>
            <person name="Mule G."/>
            <person name="Ngan C.Y."/>
            <person name="Orejas M."/>
            <person name="Orosz E."/>
            <person name="Ouedraogo J.P."/>
            <person name="Overkamp K.M."/>
            <person name="Park H.-S."/>
            <person name="Perrone G."/>
            <person name="Piumi F."/>
            <person name="Punt P.J."/>
            <person name="Ram A.F."/>
            <person name="Ramon A."/>
            <person name="Rauscher S."/>
            <person name="Record E."/>
            <person name="Riano-Pachon D.M."/>
            <person name="Robert V."/>
            <person name="Roehrig J."/>
            <person name="Ruller R."/>
            <person name="Salamov A."/>
            <person name="Salih N.S."/>
            <person name="Samson R.A."/>
            <person name="Sandor E."/>
            <person name="Sanguinetti M."/>
            <person name="Schuetze T."/>
            <person name="Sepcic K."/>
            <person name="Shelest E."/>
            <person name="Sherlock G."/>
            <person name="Sophianopoulou V."/>
            <person name="Squina F.M."/>
            <person name="Sun H."/>
            <person name="Susca A."/>
            <person name="Todd R.B."/>
            <person name="Tsang A."/>
            <person name="Unkles S.E."/>
            <person name="van de Wiele N."/>
            <person name="van Rossen-Uffink D."/>
            <person name="Oliveira J.V."/>
            <person name="Vesth T.C."/>
            <person name="Visser J."/>
            <person name="Yu J.-H."/>
            <person name="Zhou M."/>
            <person name="Andersen M.R."/>
            <person name="Archer D.B."/>
            <person name="Baker S.E."/>
            <person name="Benoit I."/>
            <person name="Brakhage A.A."/>
            <person name="Braus G.H."/>
            <person name="Fischer R."/>
            <person name="Frisvad J.C."/>
            <person name="Goldman G.H."/>
            <person name="Houbraken J."/>
            <person name="Oakley B."/>
            <person name="Pocsi I."/>
            <person name="Scazzocchio C."/>
            <person name="Seiboth B."/>
            <person name="vanKuyk P.A."/>
            <person name="Wortman J."/>
            <person name="Dyer P.S."/>
            <person name="Grigoriev I.V."/>
        </authorList>
    </citation>
    <scope>NUCLEOTIDE SEQUENCE [LARGE SCALE GENOMIC DNA]</scope>
    <source>
        <strain evidence="9">DTO 134E9</strain>
    </source>
</reference>
<evidence type="ECO:0000256" key="6">
    <source>
        <dbReference type="SAM" id="MobiDB-lite"/>
    </source>
</evidence>
<dbReference type="VEuPathDB" id="FungiDB:ASPWEDRAFT_59252"/>
<evidence type="ECO:0000256" key="4">
    <source>
        <dbReference type="ARBA" id="ARBA00023163"/>
    </source>
</evidence>
<feature type="domain" description="Zn(2)-C6 fungal-type" evidence="7">
    <location>
        <begin position="42"/>
        <end position="68"/>
    </location>
</feature>
<feature type="region of interest" description="Disordered" evidence="6">
    <location>
        <begin position="84"/>
        <end position="152"/>
    </location>
</feature>
<feature type="compositionally biased region" description="Low complexity" evidence="6">
    <location>
        <begin position="10"/>
        <end position="26"/>
    </location>
</feature>
<dbReference type="GO" id="GO:0008270">
    <property type="term" value="F:zinc ion binding"/>
    <property type="evidence" value="ECO:0007669"/>
    <property type="project" value="InterPro"/>
</dbReference>
<dbReference type="SMART" id="SM00066">
    <property type="entry name" value="GAL4"/>
    <property type="match status" value="1"/>
</dbReference>
<feature type="compositionally biased region" description="Polar residues" evidence="6">
    <location>
        <begin position="138"/>
        <end position="149"/>
    </location>
</feature>
<dbReference type="Pfam" id="PF00172">
    <property type="entry name" value="Zn_clus"/>
    <property type="match status" value="1"/>
</dbReference>
<protein>
    <recommendedName>
        <fullName evidence="7">Zn(2)-C6 fungal-type domain-containing protein</fullName>
    </recommendedName>
</protein>
<keyword evidence="9" id="KW-1185">Reference proteome</keyword>
<dbReference type="Proteomes" id="UP000184383">
    <property type="component" value="Unassembled WGS sequence"/>
</dbReference>
<evidence type="ECO:0000256" key="5">
    <source>
        <dbReference type="ARBA" id="ARBA00023242"/>
    </source>
</evidence>
<dbReference type="CDD" id="cd00067">
    <property type="entry name" value="GAL4"/>
    <property type="match status" value="1"/>
</dbReference>
<accession>A0A1L9RSW1</accession>
<keyword evidence="5" id="KW-0539">Nucleus</keyword>
<name>A0A1L9RSW1_ASPWE</name>
<evidence type="ECO:0000313" key="8">
    <source>
        <dbReference type="EMBL" id="OJJ38009.1"/>
    </source>
</evidence>
<dbReference type="GO" id="GO:0000981">
    <property type="term" value="F:DNA-binding transcription factor activity, RNA polymerase II-specific"/>
    <property type="evidence" value="ECO:0007669"/>
    <property type="project" value="InterPro"/>
</dbReference>
<evidence type="ECO:0000256" key="2">
    <source>
        <dbReference type="ARBA" id="ARBA00023015"/>
    </source>
</evidence>
<keyword evidence="4" id="KW-0804">Transcription</keyword>
<dbReference type="OrthoDB" id="5418899at2759"/>
<sequence>MSSPRSTGQRPASATRRAPASASSRASGRETQRSRKGCSPECRKRKIKCDENRPECGQCLRSGRVCHVVDSLFRQHCYTFLATSQQTDQPQHPPETTREEGVRSPEAPRAVSREVEQPRSHDQQPGAASGPSPRANDTHQTPSPASSHPQELVAATWQSVNSPSLHSIYEDERHHAPVPPVEPPPVPSPLNHFTANSLPAHPIPGTQSVPSHLCSIPNGLPDEDQQDQYEIAFFLRCFSESPGQWMDVFTEQQSYFSQHIVLLAHMSTLIRYSACAVAAKQLGQMKEPMSVIRQTPTNKLMLKSFADSKLDFLWYGAKYYEKSIQLLAKQISHEELSISALSPCCIYNSALSVNGDDHSMLGDTDDTSSIFQILAACMLCQYEDLSATMRARSGHLDGIFKLFQSHLNDTLDLQPSIQPPEPARAVEAIFWFFVLNDMLDAYVSRKQCRIDPENLLIWQKMGLPIDEHGHLVTDYINNTQYPESVYFRALIRHMCQLINQDLNNTAQWTRMTEEFDHWRDSLPASFSATISWPHLSPEPDPNNFAQDSSPKEIWYSNDLCAMSMMFYHMARILLLIHRPVDVFLTRHQPLNQSDLLATYNSLQRDIRAHVTEIIPIARGLPHSRVRKYMLQPLYVAGRCFTDANDRRELFKILCHIESDLGSATEYRMKDLSGEWGIPFEIVNRIGVDAGLLDM</sequence>
<feature type="region of interest" description="Disordered" evidence="6">
    <location>
        <begin position="1"/>
        <end position="44"/>
    </location>
</feature>
<dbReference type="GO" id="GO:0045944">
    <property type="term" value="P:positive regulation of transcription by RNA polymerase II"/>
    <property type="evidence" value="ECO:0007669"/>
    <property type="project" value="TreeGrafter"/>
</dbReference>
<dbReference type="EMBL" id="KV878211">
    <property type="protein sequence ID" value="OJJ38009.1"/>
    <property type="molecule type" value="Genomic_DNA"/>
</dbReference>
<dbReference type="AlphaFoldDB" id="A0A1L9RSW1"/>
<dbReference type="RefSeq" id="XP_040691685.1">
    <property type="nucleotide sequence ID" value="XM_040838440.1"/>
</dbReference>
<dbReference type="GO" id="GO:0005634">
    <property type="term" value="C:nucleus"/>
    <property type="evidence" value="ECO:0007669"/>
    <property type="project" value="UniProtKB-SubCell"/>
</dbReference>
<dbReference type="GO" id="GO:0000976">
    <property type="term" value="F:transcription cis-regulatory region binding"/>
    <property type="evidence" value="ECO:0007669"/>
    <property type="project" value="TreeGrafter"/>
</dbReference>
<evidence type="ECO:0000259" key="7">
    <source>
        <dbReference type="PROSITE" id="PS50048"/>
    </source>
</evidence>
<organism evidence="8 9">
    <name type="scientific">Aspergillus wentii DTO 134E9</name>
    <dbReference type="NCBI Taxonomy" id="1073089"/>
    <lineage>
        <taxon>Eukaryota</taxon>
        <taxon>Fungi</taxon>
        <taxon>Dikarya</taxon>
        <taxon>Ascomycota</taxon>
        <taxon>Pezizomycotina</taxon>
        <taxon>Eurotiomycetes</taxon>
        <taxon>Eurotiomycetidae</taxon>
        <taxon>Eurotiales</taxon>
        <taxon>Aspergillaceae</taxon>
        <taxon>Aspergillus</taxon>
        <taxon>Aspergillus subgen. Cremei</taxon>
    </lineage>
</organism>
<dbReference type="PANTHER" id="PTHR37534">
    <property type="entry name" value="TRANSCRIPTIONAL ACTIVATOR PROTEIN UGA3"/>
    <property type="match status" value="1"/>
</dbReference>
<keyword evidence="2" id="KW-0805">Transcription regulation</keyword>
<evidence type="ECO:0000313" key="9">
    <source>
        <dbReference type="Proteomes" id="UP000184383"/>
    </source>
</evidence>
<feature type="compositionally biased region" description="Basic and acidic residues" evidence="6">
    <location>
        <begin position="111"/>
        <end position="122"/>
    </location>
</feature>
<evidence type="ECO:0000256" key="1">
    <source>
        <dbReference type="ARBA" id="ARBA00004123"/>
    </source>
</evidence>
<dbReference type="GeneID" id="63754288"/>
<dbReference type="SUPFAM" id="SSF57701">
    <property type="entry name" value="Zn2/Cys6 DNA-binding domain"/>
    <property type="match status" value="1"/>
</dbReference>